<proteinExistence type="predicted"/>
<gene>
    <name evidence="2" type="ORF">PXEA_LOCUS19788</name>
</gene>
<dbReference type="Proteomes" id="UP000784294">
    <property type="component" value="Unassembled WGS sequence"/>
</dbReference>
<keyword evidence="3" id="KW-1185">Reference proteome</keyword>
<comment type="caution">
    <text evidence="2">The sequence shown here is derived from an EMBL/GenBank/DDBJ whole genome shotgun (WGS) entry which is preliminary data.</text>
</comment>
<reference evidence="2" key="1">
    <citation type="submission" date="2018-11" db="EMBL/GenBank/DDBJ databases">
        <authorList>
            <consortium name="Pathogen Informatics"/>
        </authorList>
    </citation>
    <scope>NUCLEOTIDE SEQUENCE</scope>
</reference>
<keyword evidence="1" id="KW-0732">Signal</keyword>
<sequence length="66" mass="7091">MAFLLLVSIPLRRAISRGAGDERGAKMAIAATTRLPSNLSLEITHSSMPLQTREMHSETVSLVGPC</sequence>
<accession>A0A3S5ADA9</accession>
<name>A0A3S5ADA9_9PLAT</name>
<protein>
    <submittedName>
        <fullName evidence="2">Uncharacterized protein</fullName>
    </submittedName>
</protein>
<evidence type="ECO:0000313" key="3">
    <source>
        <dbReference type="Proteomes" id="UP000784294"/>
    </source>
</evidence>
<dbReference type="EMBL" id="CAAALY010079676">
    <property type="protein sequence ID" value="VEL26348.1"/>
    <property type="molecule type" value="Genomic_DNA"/>
</dbReference>
<organism evidence="2 3">
    <name type="scientific">Protopolystoma xenopodis</name>
    <dbReference type="NCBI Taxonomy" id="117903"/>
    <lineage>
        <taxon>Eukaryota</taxon>
        <taxon>Metazoa</taxon>
        <taxon>Spiralia</taxon>
        <taxon>Lophotrochozoa</taxon>
        <taxon>Platyhelminthes</taxon>
        <taxon>Monogenea</taxon>
        <taxon>Polyopisthocotylea</taxon>
        <taxon>Polystomatidea</taxon>
        <taxon>Polystomatidae</taxon>
        <taxon>Protopolystoma</taxon>
    </lineage>
</organism>
<dbReference type="AlphaFoldDB" id="A0A3S5ADA9"/>
<evidence type="ECO:0000313" key="2">
    <source>
        <dbReference type="EMBL" id="VEL26348.1"/>
    </source>
</evidence>
<evidence type="ECO:0000256" key="1">
    <source>
        <dbReference type="SAM" id="SignalP"/>
    </source>
</evidence>
<feature type="chain" id="PRO_5018705391" evidence="1">
    <location>
        <begin position="17"/>
        <end position="66"/>
    </location>
</feature>
<feature type="signal peptide" evidence="1">
    <location>
        <begin position="1"/>
        <end position="16"/>
    </location>
</feature>